<dbReference type="Proteomes" id="UP001141253">
    <property type="component" value="Chromosome 18"/>
</dbReference>
<keyword evidence="3" id="KW-1185">Reference proteome</keyword>
<evidence type="ECO:0000313" key="2">
    <source>
        <dbReference type="EMBL" id="KAJ6355606.1"/>
    </source>
</evidence>
<reference evidence="2" key="2">
    <citation type="journal article" date="2023" name="Int. J. Mol. Sci.">
        <title>De Novo Assembly and Annotation of 11 Diverse Shrub Willow (Salix) Genomes Reveals Novel Gene Organization in Sex-Linked Regions.</title>
        <authorList>
            <person name="Hyden B."/>
            <person name="Feng K."/>
            <person name="Yates T.B."/>
            <person name="Jawdy S."/>
            <person name="Cereghino C."/>
            <person name="Smart L.B."/>
            <person name="Muchero W."/>
        </authorList>
    </citation>
    <scope>NUCLEOTIDE SEQUENCE</scope>
    <source>
        <tissue evidence="2">Shoot tip</tissue>
    </source>
</reference>
<evidence type="ECO:0000313" key="3">
    <source>
        <dbReference type="Proteomes" id="UP001141253"/>
    </source>
</evidence>
<reference evidence="2" key="1">
    <citation type="submission" date="2022-10" db="EMBL/GenBank/DDBJ databases">
        <authorList>
            <person name="Hyden B.L."/>
            <person name="Feng K."/>
            <person name="Yates T."/>
            <person name="Jawdy S."/>
            <person name="Smart L.B."/>
            <person name="Muchero W."/>
        </authorList>
    </citation>
    <scope>NUCLEOTIDE SEQUENCE</scope>
    <source>
        <tissue evidence="2">Shoot tip</tissue>
    </source>
</reference>
<proteinExistence type="predicted"/>
<sequence length="37" mass="4166">MLQVFPQLNNNIFSFPSIVSLLQLLLGNYSLLLPQSC</sequence>
<protein>
    <submittedName>
        <fullName evidence="2">Uncharacterized protein</fullName>
    </submittedName>
</protein>
<comment type="caution">
    <text evidence="2">The sequence shown here is derived from an EMBL/GenBank/DDBJ whole genome shotgun (WGS) entry which is preliminary data.</text>
</comment>
<organism evidence="2 3">
    <name type="scientific">Salix suchowensis</name>
    <dbReference type="NCBI Taxonomy" id="1278906"/>
    <lineage>
        <taxon>Eukaryota</taxon>
        <taxon>Viridiplantae</taxon>
        <taxon>Streptophyta</taxon>
        <taxon>Embryophyta</taxon>
        <taxon>Tracheophyta</taxon>
        <taxon>Spermatophyta</taxon>
        <taxon>Magnoliopsida</taxon>
        <taxon>eudicotyledons</taxon>
        <taxon>Gunneridae</taxon>
        <taxon>Pentapetalae</taxon>
        <taxon>rosids</taxon>
        <taxon>fabids</taxon>
        <taxon>Malpighiales</taxon>
        <taxon>Salicaceae</taxon>
        <taxon>Saliceae</taxon>
        <taxon>Salix</taxon>
    </lineage>
</organism>
<keyword evidence="1" id="KW-1133">Transmembrane helix</keyword>
<keyword evidence="1" id="KW-0472">Membrane</keyword>
<dbReference type="EMBL" id="JAPFFI010000017">
    <property type="protein sequence ID" value="KAJ6355606.1"/>
    <property type="molecule type" value="Genomic_DNA"/>
</dbReference>
<accession>A0ABQ9ARK9</accession>
<feature type="transmembrane region" description="Helical" evidence="1">
    <location>
        <begin position="12"/>
        <end position="32"/>
    </location>
</feature>
<keyword evidence="1" id="KW-0812">Transmembrane</keyword>
<gene>
    <name evidence="2" type="ORF">OIU77_006068</name>
</gene>
<evidence type="ECO:0000256" key="1">
    <source>
        <dbReference type="SAM" id="Phobius"/>
    </source>
</evidence>
<name>A0ABQ9ARK9_9ROSI</name>